<evidence type="ECO:0000256" key="5">
    <source>
        <dbReference type="ARBA" id="ARBA00022801"/>
    </source>
</evidence>
<accession>A0A4P9XUM9</accession>
<dbReference type="InterPro" id="IPR038765">
    <property type="entry name" value="Papain-like_cys_pep_sf"/>
</dbReference>
<comment type="similarity">
    <text evidence="1">Belongs to the peptidase C48 family.</text>
</comment>
<reference evidence="9" key="1">
    <citation type="journal article" date="2018" name="Nat. Microbiol.">
        <title>Leveraging single-cell genomics to expand the fungal tree of life.</title>
        <authorList>
            <person name="Ahrendt S.R."/>
            <person name="Quandt C.A."/>
            <person name="Ciobanu D."/>
            <person name="Clum A."/>
            <person name="Salamov A."/>
            <person name="Andreopoulos B."/>
            <person name="Cheng J.F."/>
            <person name="Woyke T."/>
            <person name="Pelin A."/>
            <person name="Henrissat B."/>
            <person name="Reynolds N.K."/>
            <person name="Benny G.L."/>
            <person name="Smith M.E."/>
            <person name="James T.Y."/>
            <person name="Grigoriev I.V."/>
        </authorList>
    </citation>
    <scope>NUCLEOTIDE SEQUENCE [LARGE SCALE GENOMIC DNA]</scope>
    <source>
        <strain evidence="9">RSA 1356</strain>
    </source>
</reference>
<dbReference type="EMBL" id="KZ992479">
    <property type="protein sequence ID" value="RKP09947.1"/>
    <property type="molecule type" value="Genomic_DNA"/>
</dbReference>
<evidence type="ECO:0000256" key="4">
    <source>
        <dbReference type="ARBA" id="ARBA00022786"/>
    </source>
</evidence>
<dbReference type="GO" id="GO:0005737">
    <property type="term" value="C:cytoplasm"/>
    <property type="evidence" value="ECO:0007669"/>
    <property type="project" value="TreeGrafter"/>
</dbReference>
<dbReference type="PANTHER" id="PTHR46896">
    <property type="entry name" value="SENTRIN-SPECIFIC PROTEASE"/>
    <property type="match status" value="1"/>
</dbReference>
<evidence type="ECO:0000256" key="1">
    <source>
        <dbReference type="ARBA" id="ARBA00005234"/>
    </source>
</evidence>
<evidence type="ECO:0000256" key="6">
    <source>
        <dbReference type="SAM" id="MobiDB-lite"/>
    </source>
</evidence>
<keyword evidence="4" id="KW-0833">Ubl conjugation pathway</keyword>
<feature type="compositionally biased region" description="Low complexity" evidence="6">
    <location>
        <begin position="640"/>
        <end position="652"/>
    </location>
</feature>
<dbReference type="GO" id="GO:0006508">
    <property type="term" value="P:proteolysis"/>
    <property type="evidence" value="ECO:0007669"/>
    <property type="project" value="UniProtKB-KW"/>
</dbReference>
<dbReference type="STRING" id="78915.A0A4P9XUM9"/>
<name>A0A4P9XUM9_9FUNG</name>
<dbReference type="GO" id="GO:0005634">
    <property type="term" value="C:nucleus"/>
    <property type="evidence" value="ECO:0007669"/>
    <property type="project" value="TreeGrafter"/>
</dbReference>
<feature type="compositionally biased region" description="Basic and acidic residues" evidence="6">
    <location>
        <begin position="611"/>
        <end position="625"/>
    </location>
</feature>
<dbReference type="GO" id="GO:0016926">
    <property type="term" value="P:protein desumoylation"/>
    <property type="evidence" value="ECO:0007669"/>
    <property type="project" value="TreeGrafter"/>
</dbReference>
<feature type="compositionally biased region" description="Polar residues" evidence="6">
    <location>
        <begin position="50"/>
        <end position="70"/>
    </location>
</feature>
<dbReference type="PROSITE" id="PS50600">
    <property type="entry name" value="ULP_PROTEASE"/>
    <property type="match status" value="1"/>
</dbReference>
<dbReference type="SUPFAM" id="SSF54001">
    <property type="entry name" value="Cysteine proteinases"/>
    <property type="match status" value="1"/>
</dbReference>
<feature type="compositionally biased region" description="Basic and acidic residues" evidence="6">
    <location>
        <begin position="217"/>
        <end position="235"/>
    </location>
</feature>
<dbReference type="GO" id="GO:0070139">
    <property type="term" value="F:SUMO-specific endopeptidase activity"/>
    <property type="evidence" value="ECO:0007669"/>
    <property type="project" value="TreeGrafter"/>
</dbReference>
<dbReference type="InterPro" id="IPR003653">
    <property type="entry name" value="Peptidase_C48_C"/>
</dbReference>
<protein>
    <recommendedName>
        <fullName evidence="7">Ubiquitin-like protease family profile domain-containing protein</fullName>
    </recommendedName>
</protein>
<dbReference type="AlphaFoldDB" id="A0A4P9XUM9"/>
<dbReference type="Pfam" id="PF02902">
    <property type="entry name" value="Peptidase_C48"/>
    <property type="match status" value="1"/>
</dbReference>
<feature type="compositionally biased region" description="Basic and acidic residues" evidence="6">
    <location>
        <begin position="1"/>
        <end position="12"/>
    </location>
</feature>
<evidence type="ECO:0000256" key="2">
    <source>
        <dbReference type="ARBA" id="ARBA00022553"/>
    </source>
</evidence>
<proteinExistence type="inferred from homology"/>
<dbReference type="PANTHER" id="PTHR46896:SF3">
    <property type="entry name" value="FI06413P-RELATED"/>
    <property type="match status" value="1"/>
</dbReference>
<feature type="region of interest" description="Disordered" evidence="6">
    <location>
        <begin position="795"/>
        <end position="817"/>
    </location>
</feature>
<dbReference type="OrthoDB" id="442460at2759"/>
<feature type="compositionally biased region" description="Acidic residues" evidence="6">
    <location>
        <begin position="626"/>
        <end position="635"/>
    </location>
</feature>
<dbReference type="Gene3D" id="3.40.395.10">
    <property type="entry name" value="Adenoviral Proteinase, Chain A"/>
    <property type="match status" value="1"/>
</dbReference>
<feature type="region of interest" description="Disordered" evidence="6">
    <location>
        <begin position="268"/>
        <end position="297"/>
    </location>
</feature>
<keyword evidence="9" id="KW-1185">Reference proteome</keyword>
<feature type="domain" description="Ubiquitin-like protease family profile" evidence="7">
    <location>
        <begin position="493"/>
        <end position="750"/>
    </location>
</feature>
<dbReference type="Proteomes" id="UP000271241">
    <property type="component" value="Unassembled WGS sequence"/>
</dbReference>
<sequence>MTDTLRIHEKRPAHSSVNGSHDARGSRSNHGQHASRRSAAPVVDLETDENAAQTAVNPAVQRTRSPTTTADAGDKELMARMFPSKHSHVPVPSGRGIPIAVPAIGTPTASSSSRSAVGWLNHSHYSRSTPYAKPIRFRDTLRTPERTYARASSHRRTVSFSRPSLLTESGSVEIVGTVTDWHSRAQHTADSRKAARHTSPQKSRTECVALSDDEPMTDVKKSSSKNEQERMKRSAADVSRITCMASQENGADSSSTYAARLDHQIGQRLSISTSQSPKHKRTASDEASRKRQNTVQGKDVTKLVPWLDYSGDDSDGEDIVAAPSKPADTGVSPASRNPQFSMKKLTGLLIGEHRVDTLPSMLRVTPKPSLYIRAGAEGHMEITSEEIHEMKALGIPALVCIRTKAPLQDAYYAPYYNPYKRERMSGWIYCFFSSMRDAANVIQLLGKHNLAHNPMCSQEWRALVPRIAPTTNKAPLVEPISPFYYPFSGIRAVEVTNDDFQRLKNGGFLNDSIIDFYLMQVVAYHLDAIRQYNPTVAAQTHVFSSFFYRKLTQRRNNETIAYDKVRSWTAKLDLFAKRHVLIPINENLHWYLALVGNLHLLAEKRSSFQVKKTDDRRHDGENESSDHEDDMDVDSCDPQSTASTSNGSGTANDAVLIESPRKRLAGGKKKAKKYINPDESPFIVIFDSLGRTSYQGVFKVLRQYIKVAAADKLGLTDLDTKLIVGCYAKVPTQDNFCDCGVYLISYIIRYLEHPNMFANQLLNKMGAKEQWFDEDEAANRRQKLRRLLRSLSREYAAHQKQAQPAGTSKGTTSTSKD</sequence>
<feature type="region of interest" description="Disordered" evidence="6">
    <location>
        <begin position="1"/>
        <end position="72"/>
    </location>
</feature>
<evidence type="ECO:0000313" key="9">
    <source>
        <dbReference type="Proteomes" id="UP000271241"/>
    </source>
</evidence>
<keyword evidence="3" id="KW-0645">Protease</keyword>
<keyword evidence="5" id="KW-0378">Hydrolase</keyword>
<evidence type="ECO:0000256" key="3">
    <source>
        <dbReference type="ARBA" id="ARBA00022670"/>
    </source>
</evidence>
<gene>
    <name evidence="8" type="ORF">THASP1DRAFT_28269</name>
</gene>
<evidence type="ECO:0000313" key="8">
    <source>
        <dbReference type="EMBL" id="RKP09947.1"/>
    </source>
</evidence>
<evidence type="ECO:0000259" key="7">
    <source>
        <dbReference type="PROSITE" id="PS50600"/>
    </source>
</evidence>
<feature type="region of interest" description="Disordered" evidence="6">
    <location>
        <begin position="185"/>
        <end position="241"/>
    </location>
</feature>
<feature type="region of interest" description="Disordered" evidence="6">
    <location>
        <begin position="611"/>
        <end position="652"/>
    </location>
</feature>
<dbReference type="InterPro" id="IPR051947">
    <property type="entry name" value="Sentrin-specific_protease"/>
</dbReference>
<feature type="compositionally biased region" description="Low complexity" evidence="6">
    <location>
        <begin position="806"/>
        <end position="817"/>
    </location>
</feature>
<organism evidence="8 9">
    <name type="scientific">Thamnocephalis sphaerospora</name>
    <dbReference type="NCBI Taxonomy" id="78915"/>
    <lineage>
        <taxon>Eukaryota</taxon>
        <taxon>Fungi</taxon>
        <taxon>Fungi incertae sedis</taxon>
        <taxon>Zoopagomycota</taxon>
        <taxon>Zoopagomycotina</taxon>
        <taxon>Zoopagomycetes</taxon>
        <taxon>Zoopagales</taxon>
        <taxon>Sigmoideomycetaceae</taxon>
        <taxon>Thamnocephalis</taxon>
    </lineage>
</organism>
<keyword evidence="2" id="KW-0597">Phosphoprotein</keyword>